<name>A0A7J9PJN8_METMI</name>
<proteinExistence type="predicted"/>
<dbReference type="Proteomes" id="UP000533207">
    <property type="component" value="Unassembled WGS sequence"/>
</dbReference>
<keyword evidence="1" id="KW-0472">Membrane</keyword>
<organism evidence="2 3">
    <name type="scientific">Methanococcus maripaludis</name>
    <name type="common">Methanococcus deltae</name>
    <dbReference type="NCBI Taxonomy" id="39152"/>
    <lineage>
        <taxon>Archaea</taxon>
        <taxon>Methanobacteriati</taxon>
        <taxon>Methanobacteriota</taxon>
        <taxon>Methanomada group</taxon>
        <taxon>Methanococci</taxon>
        <taxon>Methanococcales</taxon>
        <taxon>Methanococcaceae</taxon>
        <taxon>Methanococcus</taxon>
    </lineage>
</organism>
<evidence type="ECO:0000313" key="2">
    <source>
        <dbReference type="EMBL" id="MBA2862994.1"/>
    </source>
</evidence>
<accession>A0A7J9PJN8</accession>
<keyword evidence="1" id="KW-1133">Transmembrane helix</keyword>
<dbReference type="EMBL" id="JACDUL010000006">
    <property type="protein sequence ID" value="MBA2862994.1"/>
    <property type="molecule type" value="Genomic_DNA"/>
</dbReference>
<protein>
    <submittedName>
        <fullName evidence="2">Uncharacterized protein</fullName>
    </submittedName>
</protein>
<sequence>MKFKTGSIIAILAIFLCIIVASFVFFSKNSESSNDLTDDSKYGSEIIFGVIKSIEVMDGKYRLLIINNNGEYVVNVPENVDIKFPEFYEGNNISAGGLVEINYSGIMTRSFPPILAASSVNYYPPEFVTCGKVAEIDEVNGYKRFLVEGENNLCYVTITNDTLVSGELTDASINSTVTYTSIIQLLSYPGQCAAIHFIVN</sequence>
<dbReference type="RefSeq" id="WP_012068288.1">
    <property type="nucleotide sequence ID" value="NZ_JACDUL010000006.1"/>
</dbReference>
<evidence type="ECO:0000256" key="1">
    <source>
        <dbReference type="SAM" id="Phobius"/>
    </source>
</evidence>
<dbReference type="AlphaFoldDB" id="A0A7J9PJN8"/>
<reference evidence="2 3" key="1">
    <citation type="submission" date="2020-07" db="EMBL/GenBank/DDBJ databases">
        <title>Genomic Encyclopedia of Type Strains, Phase IV (KMG-V): Genome sequencing to study the core and pangenomes of soil and plant-associated prokaryotes.</title>
        <authorList>
            <person name="Whitman W."/>
        </authorList>
    </citation>
    <scope>NUCLEOTIDE SEQUENCE [LARGE SCALE GENOMIC DNA]</scope>
    <source>
        <strain evidence="2 3">C8</strain>
    </source>
</reference>
<keyword evidence="1" id="KW-0812">Transmembrane</keyword>
<evidence type="ECO:0000313" key="3">
    <source>
        <dbReference type="Proteomes" id="UP000533207"/>
    </source>
</evidence>
<comment type="caution">
    <text evidence="2">The sequence shown here is derived from an EMBL/GenBank/DDBJ whole genome shotgun (WGS) entry which is preliminary data.</text>
</comment>
<gene>
    <name evidence="2" type="ORF">HNP90_001894</name>
</gene>
<feature type="transmembrane region" description="Helical" evidence="1">
    <location>
        <begin position="7"/>
        <end position="26"/>
    </location>
</feature>